<accession>A0A1B6DW01</accession>
<evidence type="ECO:0000259" key="5">
    <source>
        <dbReference type="PROSITE" id="PS51253"/>
    </source>
</evidence>
<dbReference type="InterPro" id="IPR009057">
    <property type="entry name" value="Homeodomain-like_sf"/>
</dbReference>
<keyword evidence="3" id="KW-0175">Coiled coil</keyword>
<dbReference type="InterPro" id="IPR036388">
    <property type="entry name" value="WH-like_DNA-bd_sf"/>
</dbReference>
<dbReference type="PROSITE" id="PS51253">
    <property type="entry name" value="HTH_CENPB"/>
    <property type="match status" value="1"/>
</dbReference>
<name>A0A1B6DW01_9HEMI</name>
<dbReference type="AlphaFoldDB" id="A0A1B6DW01"/>
<dbReference type="Gene3D" id="1.10.10.10">
    <property type="entry name" value="Winged helix-like DNA-binding domain superfamily/Winged helix DNA-binding domain"/>
    <property type="match status" value="1"/>
</dbReference>
<sequence>MFPTLETKRKKKVVTMRTRLEALSRMDKGVPLKKIATEYGVGSSTVSDWKKHRREIENFCAKMVSVDNRVTTKQAKDKLLDDCLYGWYKQELSQGIYISGPVLQAKALELNKELCGDPAFCASAGWLQRWKSRHGVGLKNVSSNLQRLSQSPGSALYINTSGSSTTTSFTTTSATTTSCTTSSITATSFSTTSSCVSTTFSTTTTPSTGAYVSGYLPPYCEPIIKEEFGGEESNFHVEFGDNHDEYDHVEEEEPPREFEVEFNENEEQQPDSHYYSSKRRKKSKNKDVGPSQNVEQDSGAWDSDVIIEEEQESENRELLDLLETAEATNLKLKNFFPDTIHNFYDINPTYTKKSPHNPNPSLSVQHVSTAKLKWLDLEQRLRVKYLQTMISKEKELINVKIELNKLQLNKEKTEADLNKSALLLRIENLDLENKLLKLKMKSLEKEV</sequence>
<reference evidence="6" key="1">
    <citation type="submission" date="2015-12" db="EMBL/GenBank/DDBJ databases">
        <title>De novo transcriptome assembly of four potential Pierce s Disease insect vectors from Arizona vineyards.</title>
        <authorList>
            <person name="Tassone E.E."/>
        </authorList>
    </citation>
    <scope>NUCLEOTIDE SEQUENCE</scope>
</reference>
<dbReference type="SMART" id="SM00674">
    <property type="entry name" value="CENPB"/>
    <property type="match status" value="1"/>
</dbReference>
<dbReference type="GO" id="GO:0003677">
    <property type="term" value="F:DNA binding"/>
    <property type="evidence" value="ECO:0007669"/>
    <property type="project" value="UniProtKB-KW"/>
</dbReference>
<dbReference type="InterPro" id="IPR050863">
    <property type="entry name" value="CenT-Element_Derived"/>
</dbReference>
<dbReference type="PANTHER" id="PTHR19303">
    <property type="entry name" value="TRANSPOSON"/>
    <property type="match status" value="1"/>
</dbReference>
<evidence type="ECO:0000313" key="6">
    <source>
        <dbReference type="EMBL" id="JAS29842.1"/>
    </source>
</evidence>
<dbReference type="PANTHER" id="PTHR19303:SF16">
    <property type="entry name" value="JERKY PROTEIN HOMOLOG-LIKE"/>
    <property type="match status" value="1"/>
</dbReference>
<dbReference type="EMBL" id="GEDC01007456">
    <property type="protein sequence ID" value="JAS29842.1"/>
    <property type="molecule type" value="Transcribed_RNA"/>
</dbReference>
<keyword evidence="2" id="KW-0238">DNA-binding</keyword>
<gene>
    <name evidence="6" type="ORF">g.3529</name>
</gene>
<organism evidence="6">
    <name type="scientific">Clastoptera arizonana</name>
    <name type="common">Arizona spittle bug</name>
    <dbReference type="NCBI Taxonomy" id="38151"/>
    <lineage>
        <taxon>Eukaryota</taxon>
        <taxon>Metazoa</taxon>
        <taxon>Ecdysozoa</taxon>
        <taxon>Arthropoda</taxon>
        <taxon>Hexapoda</taxon>
        <taxon>Insecta</taxon>
        <taxon>Pterygota</taxon>
        <taxon>Neoptera</taxon>
        <taxon>Paraneoptera</taxon>
        <taxon>Hemiptera</taxon>
        <taxon>Auchenorrhyncha</taxon>
        <taxon>Cercopoidea</taxon>
        <taxon>Clastopteridae</taxon>
        <taxon>Clastoptera</taxon>
    </lineage>
</organism>
<dbReference type="GO" id="GO:0005634">
    <property type="term" value="C:nucleus"/>
    <property type="evidence" value="ECO:0007669"/>
    <property type="project" value="UniProtKB-SubCell"/>
</dbReference>
<dbReference type="Pfam" id="PF03221">
    <property type="entry name" value="HTH_Tnp_Tc5"/>
    <property type="match status" value="1"/>
</dbReference>
<evidence type="ECO:0000256" key="4">
    <source>
        <dbReference type="SAM" id="MobiDB-lite"/>
    </source>
</evidence>
<comment type="subcellular location">
    <subcellularLocation>
        <location evidence="1">Nucleus</location>
    </subcellularLocation>
</comment>
<dbReference type="SUPFAM" id="SSF46689">
    <property type="entry name" value="Homeodomain-like"/>
    <property type="match status" value="2"/>
</dbReference>
<evidence type="ECO:0000256" key="2">
    <source>
        <dbReference type="ARBA" id="ARBA00023125"/>
    </source>
</evidence>
<dbReference type="Pfam" id="PF13384">
    <property type="entry name" value="HTH_23"/>
    <property type="match status" value="1"/>
</dbReference>
<dbReference type="Gene3D" id="1.10.10.60">
    <property type="entry name" value="Homeodomain-like"/>
    <property type="match status" value="1"/>
</dbReference>
<evidence type="ECO:0000256" key="1">
    <source>
        <dbReference type="ARBA" id="ARBA00004123"/>
    </source>
</evidence>
<proteinExistence type="predicted"/>
<protein>
    <recommendedName>
        <fullName evidence="5">HTH CENPB-type domain-containing protein</fullName>
    </recommendedName>
</protein>
<feature type="region of interest" description="Disordered" evidence="4">
    <location>
        <begin position="247"/>
        <end position="303"/>
    </location>
</feature>
<feature type="domain" description="HTH CENPB-type" evidence="5">
    <location>
        <begin position="68"/>
        <end position="140"/>
    </location>
</feature>
<evidence type="ECO:0000256" key="3">
    <source>
        <dbReference type="SAM" id="Coils"/>
    </source>
</evidence>
<feature type="coiled-coil region" evidence="3">
    <location>
        <begin position="389"/>
        <end position="446"/>
    </location>
</feature>
<dbReference type="InterPro" id="IPR006600">
    <property type="entry name" value="HTH_CenpB_DNA-bd_dom"/>
</dbReference>
<feature type="compositionally biased region" description="Acidic residues" evidence="4">
    <location>
        <begin position="247"/>
        <end position="269"/>
    </location>
</feature>